<feature type="region of interest" description="Disordered" evidence="1">
    <location>
        <begin position="1"/>
        <end position="48"/>
    </location>
</feature>
<dbReference type="InParanoid" id="K1QV64"/>
<feature type="compositionally biased region" description="Basic and acidic residues" evidence="1">
    <location>
        <begin position="119"/>
        <end position="143"/>
    </location>
</feature>
<feature type="compositionally biased region" description="Basic and acidic residues" evidence="1">
    <location>
        <begin position="19"/>
        <end position="31"/>
    </location>
</feature>
<dbReference type="HOGENOM" id="CLU_750625_0_0_1"/>
<evidence type="ECO:0000256" key="1">
    <source>
        <dbReference type="SAM" id="MobiDB-lite"/>
    </source>
</evidence>
<name>K1QV64_MAGGI</name>
<gene>
    <name evidence="2" type="ORF">CGI_10024416</name>
</gene>
<evidence type="ECO:0000313" key="2">
    <source>
        <dbReference type="EMBL" id="EKC32855.1"/>
    </source>
</evidence>
<dbReference type="AlphaFoldDB" id="K1QV64"/>
<organism evidence="2">
    <name type="scientific">Magallana gigas</name>
    <name type="common">Pacific oyster</name>
    <name type="synonym">Crassostrea gigas</name>
    <dbReference type="NCBI Taxonomy" id="29159"/>
    <lineage>
        <taxon>Eukaryota</taxon>
        <taxon>Metazoa</taxon>
        <taxon>Spiralia</taxon>
        <taxon>Lophotrochozoa</taxon>
        <taxon>Mollusca</taxon>
        <taxon>Bivalvia</taxon>
        <taxon>Autobranchia</taxon>
        <taxon>Pteriomorphia</taxon>
        <taxon>Ostreida</taxon>
        <taxon>Ostreoidea</taxon>
        <taxon>Ostreidae</taxon>
        <taxon>Magallana</taxon>
    </lineage>
</organism>
<dbReference type="EMBL" id="JH817223">
    <property type="protein sequence ID" value="EKC32855.1"/>
    <property type="molecule type" value="Genomic_DNA"/>
</dbReference>
<proteinExistence type="predicted"/>
<sequence length="369" mass="41755">MIQESPPVDEKSASSTKCKKNENSDSPKDTNDADLQEGVNTDKSIDRCPEIMKEFPSNEDATLPMEIELNSRAKKFDKAEVQRCKDISQKSSSKRRNSDTTIQESPHVGENSASSTKCIKNENSDSPRDTNDADLQEDKSIDRCSDIREEFHSDEDSTSSIEIELNSRCRQSTQNMTQNARGTIQESIFLRSKEADIRCRSSSMEIKLSPESPTINNDITNQGMLRAKAEVAENSVSLTQNKEMRIPESLGNKPDEKISYEPTTDRISMYGDVVTIYGSAPQSESSYWLGEQHYEVRLSATVRPIDGHNSLMWDDRMEDDDAGYHGFNRHFTKHSSIVVLKLRPAENLIHWFQLIPERQQPKSTCAAFN</sequence>
<accession>K1QV64</accession>
<feature type="compositionally biased region" description="Basic and acidic residues" evidence="1">
    <location>
        <begin position="73"/>
        <end position="88"/>
    </location>
</feature>
<feature type="region of interest" description="Disordered" evidence="1">
    <location>
        <begin position="73"/>
        <end position="143"/>
    </location>
</feature>
<reference evidence="2" key="1">
    <citation type="journal article" date="2012" name="Nature">
        <title>The oyster genome reveals stress adaptation and complexity of shell formation.</title>
        <authorList>
            <person name="Zhang G."/>
            <person name="Fang X."/>
            <person name="Guo X."/>
            <person name="Li L."/>
            <person name="Luo R."/>
            <person name="Xu F."/>
            <person name="Yang P."/>
            <person name="Zhang L."/>
            <person name="Wang X."/>
            <person name="Qi H."/>
            <person name="Xiong Z."/>
            <person name="Que H."/>
            <person name="Xie Y."/>
            <person name="Holland P.W."/>
            <person name="Paps J."/>
            <person name="Zhu Y."/>
            <person name="Wu F."/>
            <person name="Chen Y."/>
            <person name="Wang J."/>
            <person name="Peng C."/>
            <person name="Meng J."/>
            <person name="Yang L."/>
            <person name="Liu J."/>
            <person name="Wen B."/>
            <person name="Zhang N."/>
            <person name="Huang Z."/>
            <person name="Zhu Q."/>
            <person name="Feng Y."/>
            <person name="Mount A."/>
            <person name="Hedgecock D."/>
            <person name="Xu Z."/>
            <person name="Liu Y."/>
            <person name="Domazet-Loso T."/>
            <person name="Du Y."/>
            <person name="Sun X."/>
            <person name="Zhang S."/>
            <person name="Liu B."/>
            <person name="Cheng P."/>
            <person name="Jiang X."/>
            <person name="Li J."/>
            <person name="Fan D."/>
            <person name="Wang W."/>
            <person name="Fu W."/>
            <person name="Wang T."/>
            <person name="Wang B."/>
            <person name="Zhang J."/>
            <person name="Peng Z."/>
            <person name="Li Y."/>
            <person name="Li N."/>
            <person name="Wang J."/>
            <person name="Chen M."/>
            <person name="He Y."/>
            <person name="Tan F."/>
            <person name="Song X."/>
            <person name="Zheng Q."/>
            <person name="Huang R."/>
            <person name="Yang H."/>
            <person name="Du X."/>
            <person name="Chen L."/>
            <person name="Yang M."/>
            <person name="Gaffney P.M."/>
            <person name="Wang S."/>
            <person name="Luo L."/>
            <person name="She Z."/>
            <person name="Ming Y."/>
            <person name="Huang W."/>
            <person name="Zhang S."/>
            <person name="Huang B."/>
            <person name="Zhang Y."/>
            <person name="Qu T."/>
            <person name="Ni P."/>
            <person name="Miao G."/>
            <person name="Wang J."/>
            <person name="Wang Q."/>
            <person name="Steinberg C.E."/>
            <person name="Wang H."/>
            <person name="Li N."/>
            <person name="Qian L."/>
            <person name="Zhang G."/>
            <person name="Li Y."/>
            <person name="Yang H."/>
            <person name="Liu X."/>
            <person name="Wang J."/>
            <person name="Yin Y."/>
            <person name="Wang J."/>
        </authorList>
    </citation>
    <scope>NUCLEOTIDE SEQUENCE [LARGE SCALE GENOMIC DNA]</scope>
    <source>
        <strain evidence="2">05x7-T-G4-1.051#20</strain>
    </source>
</reference>
<protein>
    <submittedName>
        <fullName evidence="2">Uncharacterized protein</fullName>
    </submittedName>
</protein>